<dbReference type="InterPro" id="IPR029751">
    <property type="entry name" value="Ribosomal_L25_dom"/>
</dbReference>
<dbReference type="KEGG" id="muv:FIT94_04955"/>
<comment type="subunit">
    <text evidence="5">Part of the 50S ribosomal subunit; part of the 5S rRNA/L5/L18/L25 subcomplex. Contacts the 5S rRNA. Binds to the 5S rRNA independently of L5 and L18.</text>
</comment>
<dbReference type="NCBIfam" id="NF004612">
    <property type="entry name" value="PRK05943.1"/>
    <property type="match status" value="1"/>
</dbReference>
<dbReference type="Gene3D" id="2.170.120.20">
    <property type="entry name" value="Ribosomal protein L25, beta domain"/>
    <property type="match status" value="1"/>
</dbReference>
<dbReference type="PANTHER" id="PTHR33284">
    <property type="entry name" value="RIBOSOMAL PROTEIN L25/GLN-TRNA SYNTHETASE, ANTI-CODON-BINDING DOMAIN-CONTAINING PROTEIN"/>
    <property type="match status" value="1"/>
</dbReference>
<proteinExistence type="inferred from homology"/>
<keyword evidence="11" id="KW-1185">Reference proteome</keyword>
<keyword evidence="3 5" id="KW-0689">Ribosomal protein</keyword>
<feature type="region of interest" description="Disordered" evidence="6">
    <location>
        <begin position="202"/>
        <end position="231"/>
    </location>
</feature>
<evidence type="ECO:0000256" key="4">
    <source>
        <dbReference type="ARBA" id="ARBA00023274"/>
    </source>
</evidence>
<keyword evidence="2 5" id="KW-0694">RNA-binding</keyword>
<dbReference type="CDD" id="cd00495">
    <property type="entry name" value="Ribosomal_L25_TL5_CTC"/>
    <property type="match status" value="1"/>
</dbReference>
<dbReference type="NCBIfam" id="NF004130">
    <property type="entry name" value="PRK05618.1-5"/>
    <property type="match status" value="1"/>
</dbReference>
<dbReference type="HAMAP" id="MF_01334">
    <property type="entry name" value="Ribosomal_bL25_CTC"/>
    <property type="match status" value="1"/>
</dbReference>
<dbReference type="AlphaFoldDB" id="A0AAX1EZY4"/>
<evidence type="ECO:0000256" key="1">
    <source>
        <dbReference type="ARBA" id="ARBA00022730"/>
    </source>
</evidence>
<dbReference type="SUPFAM" id="SSF50715">
    <property type="entry name" value="Ribosomal protein L25-like"/>
    <property type="match status" value="1"/>
</dbReference>
<dbReference type="GO" id="GO:0006412">
    <property type="term" value="P:translation"/>
    <property type="evidence" value="ECO:0007669"/>
    <property type="project" value="UniProtKB-UniRule"/>
</dbReference>
<dbReference type="EMBL" id="CP040953">
    <property type="protein sequence ID" value="QDC41398.1"/>
    <property type="molecule type" value="Genomic_DNA"/>
</dbReference>
<dbReference type="Pfam" id="PF01386">
    <property type="entry name" value="Ribosomal_L25p"/>
    <property type="match status" value="1"/>
</dbReference>
<keyword evidence="4 5" id="KW-0687">Ribonucleoprotein</keyword>
<dbReference type="EMBL" id="CP040973">
    <property type="protein sequence ID" value="QDC61536.1"/>
    <property type="molecule type" value="Genomic_DNA"/>
</dbReference>
<dbReference type="Proteomes" id="UP000312702">
    <property type="component" value="Chromosome"/>
</dbReference>
<dbReference type="InterPro" id="IPR037121">
    <property type="entry name" value="Ribosomal_bL25_C"/>
</dbReference>
<evidence type="ECO:0000256" key="2">
    <source>
        <dbReference type="ARBA" id="ARBA00022884"/>
    </source>
</evidence>
<evidence type="ECO:0000256" key="3">
    <source>
        <dbReference type="ARBA" id="ARBA00022980"/>
    </source>
</evidence>
<feature type="domain" description="Large ribosomal subunit protein bL25 beta" evidence="8">
    <location>
        <begin position="100"/>
        <end position="189"/>
    </location>
</feature>
<evidence type="ECO:0000313" key="9">
    <source>
        <dbReference type="EMBL" id="QDC41398.1"/>
    </source>
</evidence>
<dbReference type="InterPro" id="IPR020055">
    <property type="entry name" value="Ribosomal_bL25_short"/>
</dbReference>
<comment type="function">
    <text evidence="5">This is one of the proteins that binds to the 5S RNA in the ribosome where it forms part of the central protuberance.</text>
</comment>
<dbReference type="HAMAP" id="MF_01336">
    <property type="entry name" value="Ribosomal_bL25"/>
    <property type="match status" value="1"/>
</dbReference>
<dbReference type="NCBIfam" id="TIGR00731">
    <property type="entry name" value="bL25_bact_ctc"/>
    <property type="match status" value="1"/>
</dbReference>
<dbReference type="RefSeq" id="WP_028818236.1">
    <property type="nucleotide sequence ID" value="NZ_CP040949.1"/>
</dbReference>
<dbReference type="Proteomes" id="UP000314901">
    <property type="component" value="Chromosome"/>
</dbReference>
<organism evidence="9 12">
    <name type="scientific">Candidatus Methylopumilus universalis</name>
    <dbReference type="NCBI Taxonomy" id="2588536"/>
    <lineage>
        <taxon>Bacteria</taxon>
        <taxon>Pseudomonadati</taxon>
        <taxon>Pseudomonadota</taxon>
        <taxon>Betaproteobacteria</taxon>
        <taxon>Nitrosomonadales</taxon>
        <taxon>Methylophilaceae</taxon>
        <taxon>Candidatus Methylopumilus</taxon>
    </lineage>
</organism>
<dbReference type="InterPro" id="IPR011035">
    <property type="entry name" value="Ribosomal_bL25/Gln-tRNA_synth"/>
</dbReference>
<reference evidence="11 12" key="1">
    <citation type="journal article" date="2019" name="ISME J.">
        <title>Evolution in action: habitat transition from sediment to the pelagial leads to genome streamlining in Methylophilaceae.</title>
        <authorList>
            <person name="Salcher M."/>
            <person name="Schaefle D."/>
            <person name="Kaspar M."/>
            <person name="Neuenschwander S.M."/>
            <person name="Ghai R."/>
        </authorList>
    </citation>
    <scope>NUCLEOTIDE SEQUENCE [LARGE SCALE GENOMIC DNA]</scope>
    <source>
        <strain evidence="9 12">MMS-RVI-51</strain>
        <strain evidence="10 11">MMS-VI-25</strain>
    </source>
</reference>
<comment type="similarity">
    <text evidence="5">Belongs to the bacterial ribosomal protein bL25 family. CTC subfamily.</text>
</comment>
<evidence type="ECO:0000259" key="7">
    <source>
        <dbReference type="Pfam" id="PF01386"/>
    </source>
</evidence>
<dbReference type="GO" id="GO:0022625">
    <property type="term" value="C:cytosolic large ribosomal subunit"/>
    <property type="evidence" value="ECO:0007669"/>
    <property type="project" value="TreeGrafter"/>
</dbReference>
<accession>A0AAX1EZY4</accession>
<feature type="compositionally biased region" description="Low complexity" evidence="6">
    <location>
        <begin position="202"/>
        <end position="222"/>
    </location>
</feature>
<dbReference type="InterPro" id="IPR001021">
    <property type="entry name" value="Ribosomal_bL25_long"/>
</dbReference>
<evidence type="ECO:0000256" key="6">
    <source>
        <dbReference type="SAM" id="MobiDB-lite"/>
    </source>
</evidence>
<evidence type="ECO:0000259" key="8">
    <source>
        <dbReference type="Pfam" id="PF14693"/>
    </source>
</evidence>
<sequence>MKIEINATKRGVKGTGASRRLRHAGSVPGILYGGGKDPISLDLEHKSLFLQFRHEAFHASILTLNLEGAKESVLLRDYQMHPVRNTIQHIDFQRVNENEKIHVKVPFHFINAEVSPGVKLNGGIVSHIMTEANISCLPKNLPEFIEVDLATLDIGQSIHLSEIKMGEGVEFVQLSHGNDAAVASVSKPRAIVEEVVAKPAEGAADAAAPAAEGAKAADAAPADEAKSDKAK</sequence>
<dbReference type="Gene3D" id="2.40.240.10">
    <property type="entry name" value="Ribosomal Protein L25, Chain P"/>
    <property type="match status" value="1"/>
</dbReference>
<dbReference type="InterPro" id="IPR020057">
    <property type="entry name" value="Ribosomal_bL25_b-dom"/>
</dbReference>
<protein>
    <recommendedName>
        <fullName evidence="5">Large ribosomal subunit protein bL25</fullName>
    </recommendedName>
    <alternativeName>
        <fullName evidence="5">General stress protein CTC</fullName>
    </alternativeName>
</protein>
<gene>
    <name evidence="5" type="primary">rplY</name>
    <name evidence="5" type="synonym">ctc</name>
    <name evidence="10" type="ORF">FIT74_05185</name>
    <name evidence="9" type="ORF">FIT94_04955</name>
</gene>
<dbReference type="PANTHER" id="PTHR33284:SF1">
    <property type="entry name" value="RIBOSOMAL PROTEIN L25_GLN-TRNA SYNTHETASE, ANTI-CODON-BINDING DOMAIN-CONTAINING PROTEIN"/>
    <property type="match status" value="1"/>
</dbReference>
<dbReference type="InterPro" id="IPR020056">
    <property type="entry name" value="Rbsml_bL25/Gln-tRNA_synth_N"/>
</dbReference>
<dbReference type="Pfam" id="PF14693">
    <property type="entry name" value="Ribosomal_TL5_C"/>
    <property type="match status" value="1"/>
</dbReference>
<dbReference type="GO" id="GO:0008097">
    <property type="term" value="F:5S rRNA binding"/>
    <property type="evidence" value="ECO:0007669"/>
    <property type="project" value="InterPro"/>
</dbReference>
<dbReference type="NCBIfam" id="NF004128">
    <property type="entry name" value="PRK05618.1-2"/>
    <property type="match status" value="1"/>
</dbReference>
<evidence type="ECO:0000313" key="12">
    <source>
        <dbReference type="Proteomes" id="UP000314901"/>
    </source>
</evidence>
<name>A0AAX1EZY4_9PROT</name>
<feature type="domain" description="Large ribosomal subunit protein bL25 L25" evidence="7">
    <location>
        <begin position="5"/>
        <end position="92"/>
    </location>
</feature>
<keyword evidence="1 5" id="KW-0699">rRNA-binding</keyword>
<evidence type="ECO:0000313" key="11">
    <source>
        <dbReference type="Proteomes" id="UP000312702"/>
    </source>
</evidence>
<dbReference type="InterPro" id="IPR020930">
    <property type="entry name" value="Ribosomal_uL5_bac-type"/>
</dbReference>
<evidence type="ECO:0000313" key="10">
    <source>
        <dbReference type="EMBL" id="QDC61536.1"/>
    </source>
</evidence>
<dbReference type="GeneID" id="66285233"/>
<dbReference type="GO" id="GO:0003735">
    <property type="term" value="F:structural constituent of ribosome"/>
    <property type="evidence" value="ECO:0007669"/>
    <property type="project" value="InterPro"/>
</dbReference>
<evidence type="ECO:0000256" key="5">
    <source>
        <dbReference type="HAMAP-Rule" id="MF_01334"/>
    </source>
</evidence>